<organism evidence="3 4">
    <name type="scientific">Penicillium brevicompactum</name>
    <dbReference type="NCBI Taxonomy" id="5074"/>
    <lineage>
        <taxon>Eukaryota</taxon>
        <taxon>Fungi</taxon>
        <taxon>Dikarya</taxon>
        <taxon>Ascomycota</taxon>
        <taxon>Pezizomycotina</taxon>
        <taxon>Eurotiomycetes</taxon>
        <taxon>Eurotiomycetidae</taxon>
        <taxon>Eurotiales</taxon>
        <taxon>Aspergillaceae</taxon>
        <taxon>Penicillium</taxon>
    </lineage>
</organism>
<reference evidence="3" key="2">
    <citation type="journal article" date="2023" name="IMA Fungus">
        <title>Comparative genomic study of the Penicillium genus elucidates a diverse pangenome and 15 lateral gene transfer events.</title>
        <authorList>
            <person name="Petersen C."/>
            <person name="Sorensen T."/>
            <person name="Nielsen M.R."/>
            <person name="Sondergaard T.E."/>
            <person name="Sorensen J.L."/>
            <person name="Fitzpatrick D.A."/>
            <person name="Frisvad J.C."/>
            <person name="Nielsen K.L."/>
        </authorList>
    </citation>
    <scope>NUCLEOTIDE SEQUENCE</scope>
    <source>
        <strain evidence="3">IBT 35675</strain>
    </source>
</reference>
<dbReference type="PANTHER" id="PTHR35006:SF3">
    <property type="entry name" value="GLYOXALASE FAMILY PROTEIN (AFU_ORTHOLOGUE AFUA_3G06020)"/>
    <property type="match status" value="1"/>
</dbReference>
<comment type="caution">
    <text evidence="3">The sequence shown here is derived from an EMBL/GenBank/DDBJ whole genome shotgun (WGS) entry which is preliminary data.</text>
</comment>
<dbReference type="InterPro" id="IPR037523">
    <property type="entry name" value="VOC_core"/>
</dbReference>
<feature type="compositionally biased region" description="Low complexity" evidence="1">
    <location>
        <begin position="289"/>
        <end position="299"/>
    </location>
</feature>
<dbReference type="SUPFAM" id="SSF54593">
    <property type="entry name" value="Glyoxalase/Bleomycin resistance protein/Dihydroxybiphenyl dioxygenase"/>
    <property type="match status" value="1"/>
</dbReference>
<feature type="compositionally biased region" description="Polar residues" evidence="1">
    <location>
        <begin position="322"/>
        <end position="342"/>
    </location>
</feature>
<proteinExistence type="predicted"/>
<evidence type="ECO:0000313" key="4">
    <source>
        <dbReference type="Proteomes" id="UP001148299"/>
    </source>
</evidence>
<dbReference type="Gene3D" id="3.10.180.10">
    <property type="entry name" value="2,3-Dihydroxybiphenyl 1,2-Dioxygenase, domain 1"/>
    <property type="match status" value="1"/>
</dbReference>
<feature type="compositionally biased region" description="Basic and acidic residues" evidence="1">
    <location>
        <begin position="576"/>
        <end position="595"/>
    </location>
</feature>
<feature type="compositionally biased region" description="Polar residues" evidence="1">
    <location>
        <begin position="546"/>
        <end position="558"/>
    </location>
</feature>
<accession>A0A9W9RD23</accession>
<evidence type="ECO:0000259" key="2">
    <source>
        <dbReference type="PROSITE" id="PS51819"/>
    </source>
</evidence>
<dbReference type="Proteomes" id="UP001148299">
    <property type="component" value="Unassembled WGS sequence"/>
</dbReference>
<evidence type="ECO:0000313" key="3">
    <source>
        <dbReference type="EMBL" id="KAJ5358042.1"/>
    </source>
</evidence>
<dbReference type="AlphaFoldDB" id="A0A9W9RD23"/>
<dbReference type="PANTHER" id="PTHR35006">
    <property type="entry name" value="GLYOXALASE FAMILY PROTEIN (AFU_ORTHOLOGUE AFUA_5G14830)"/>
    <property type="match status" value="1"/>
</dbReference>
<feature type="region of interest" description="Disordered" evidence="1">
    <location>
        <begin position="282"/>
        <end position="342"/>
    </location>
</feature>
<dbReference type="PROSITE" id="PS51819">
    <property type="entry name" value="VOC"/>
    <property type="match status" value="1"/>
</dbReference>
<evidence type="ECO:0000256" key="1">
    <source>
        <dbReference type="SAM" id="MobiDB-lite"/>
    </source>
</evidence>
<feature type="compositionally biased region" description="Basic residues" evidence="1">
    <location>
        <begin position="560"/>
        <end position="575"/>
    </location>
</feature>
<dbReference type="Pfam" id="PF00903">
    <property type="entry name" value="Glyoxalase"/>
    <property type="match status" value="1"/>
</dbReference>
<protein>
    <recommendedName>
        <fullName evidence="2">VOC domain-containing protein</fullName>
    </recommendedName>
</protein>
<gene>
    <name evidence="3" type="ORF">N7541_005200</name>
</gene>
<feature type="compositionally biased region" description="Low complexity" evidence="1">
    <location>
        <begin position="438"/>
        <end position="450"/>
    </location>
</feature>
<feature type="region of interest" description="Disordered" evidence="1">
    <location>
        <begin position="152"/>
        <end position="178"/>
    </location>
</feature>
<dbReference type="InterPro" id="IPR004360">
    <property type="entry name" value="Glyas_Fos-R_dOase_dom"/>
</dbReference>
<feature type="compositionally biased region" description="Polar residues" evidence="1">
    <location>
        <begin position="599"/>
        <end position="610"/>
    </location>
</feature>
<feature type="compositionally biased region" description="Polar residues" evidence="1">
    <location>
        <begin position="410"/>
        <end position="421"/>
    </location>
</feature>
<dbReference type="CDD" id="cd07262">
    <property type="entry name" value="VOC_like"/>
    <property type="match status" value="1"/>
</dbReference>
<name>A0A9W9RD23_PENBR</name>
<feature type="compositionally biased region" description="Low complexity" evidence="1">
    <location>
        <begin position="491"/>
        <end position="500"/>
    </location>
</feature>
<feature type="region of interest" description="Disordered" evidence="1">
    <location>
        <begin position="546"/>
        <end position="631"/>
    </location>
</feature>
<dbReference type="EMBL" id="JAPZBR010000003">
    <property type="protein sequence ID" value="KAJ5358042.1"/>
    <property type="molecule type" value="Genomic_DNA"/>
</dbReference>
<feature type="region of interest" description="Disordered" evidence="1">
    <location>
        <begin position="408"/>
        <end position="500"/>
    </location>
</feature>
<reference evidence="3" key="1">
    <citation type="submission" date="2022-12" db="EMBL/GenBank/DDBJ databases">
        <authorList>
            <person name="Petersen C."/>
        </authorList>
    </citation>
    <scope>NUCLEOTIDE SEQUENCE</scope>
    <source>
        <strain evidence="3">IBT 35675</strain>
    </source>
</reference>
<feature type="domain" description="VOC" evidence="2">
    <location>
        <begin position="2"/>
        <end position="122"/>
    </location>
</feature>
<sequence length="631" mass="67022">MPVSHITLTVSHLPTSTSFFLSCLQPLGYQFIGRHDDYIGFGQKQGEPADFWMTETKPGTPPGAVHVAFPAPSKDAVGSFFISALKAGAKIHGEPKERDSQSGYFSAAVIDFDGNSIEAVYRPEVSSAASAVSGPTMALLEDSNRSVVSKASSRASTVKAESVAPRSEAGSVARSEAKSRAVSKAPTAVSKAPTAIERSAPTVVSRAQAPAPSYVVQAAPVQTDDGSKAAKTIVGTLIGAAAGAAIAYAMVKGDSQSTAEDTRSQPQQFPTDFPQIKAAAQSFFGGGNNNNNNNNNGNNFQEQDPQQFRAIEAPPPPRSVYSAASNPRSTLSRSVSSKNPRASTIYEGTEYYHGDNARRASEGSVYTIPEDTPLRAIEYPPASAASQQRYPCAPSTFISSYHEDMPRHMSTGSVHSASTVKAASATRRHSHDDKDGYSTVSHRSQSVHSQHSQHSHRSVRTSSHAGREKEKDNASVASSKSARNIPLPVTSTPSFYSSSSIHSRDIAIGPKDSYVSPSDHYGPKDSYISARHVLLPESVLDVDVESNVSPDDSISQAGGRSHHSHRSHRSHRSSHSKREPSVHSKSGSRFDEAVKPADSVSQVSRASQRTVKAEGSKAASKAPSRRGSQVA</sequence>
<keyword evidence="4" id="KW-1185">Reference proteome</keyword>
<dbReference type="InterPro" id="IPR029068">
    <property type="entry name" value="Glyas_Bleomycin-R_OHBP_Dase"/>
</dbReference>